<accession>A0A1H5ST14</accession>
<gene>
    <name evidence="1" type="ORF">SAMN05421847_0258</name>
</gene>
<dbReference type="EMBL" id="FNUS01000001">
    <property type="protein sequence ID" value="SEF53742.1"/>
    <property type="molecule type" value="Genomic_DNA"/>
</dbReference>
<name>A0A1H5ST14_9FLAO</name>
<proteinExistence type="predicted"/>
<dbReference type="OrthoDB" id="1269892at2"/>
<keyword evidence="2" id="KW-1185">Reference proteome</keyword>
<protein>
    <submittedName>
        <fullName evidence="1">Uncharacterized protein</fullName>
    </submittedName>
</protein>
<evidence type="ECO:0000313" key="1">
    <source>
        <dbReference type="EMBL" id="SEF53742.1"/>
    </source>
</evidence>
<dbReference type="RefSeq" id="WP_103912306.1">
    <property type="nucleotide sequence ID" value="NZ_FNUS01000001.1"/>
</dbReference>
<evidence type="ECO:0000313" key="2">
    <source>
        <dbReference type="Proteomes" id="UP000236738"/>
    </source>
</evidence>
<sequence length="78" mass="9267">MKKIEIKAKPFFELIKLKGQSMWEIFAQMIDGEEKELLFLDEENNVLFHFILPKTLEALKEIQKEFTKEYAEKIAGFV</sequence>
<dbReference type="AlphaFoldDB" id="A0A1H5ST14"/>
<reference evidence="2" key="1">
    <citation type="submission" date="2016-10" db="EMBL/GenBank/DDBJ databases">
        <authorList>
            <person name="Varghese N."/>
            <person name="Submissions S."/>
        </authorList>
    </citation>
    <scope>NUCLEOTIDE SEQUENCE [LARGE SCALE GENOMIC DNA]</scope>
    <source>
        <strain evidence="2">DSM 21580</strain>
    </source>
</reference>
<dbReference type="Proteomes" id="UP000236738">
    <property type="component" value="Unassembled WGS sequence"/>
</dbReference>
<organism evidence="1 2">
    <name type="scientific">Halpernia humi</name>
    <dbReference type="NCBI Taxonomy" id="493375"/>
    <lineage>
        <taxon>Bacteria</taxon>
        <taxon>Pseudomonadati</taxon>
        <taxon>Bacteroidota</taxon>
        <taxon>Flavobacteriia</taxon>
        <taxon>Flavobacteriales</taxon>
        <taxon>Weeksellaceae</taxon>
        <taxon>Chryseobacterium group</taxon>
        <taxon>Halpernia</taxon>
    </lineage>
</organism>